<feature type="transmembrane region" description="Helical" evidence="1">
    <location>
        <begin position="9"/>
        <end position="31"/>
    </location>
</feature>
<keyword evidence="1" id="KW-1133">Transmembrane helix</keyword>
<dbReference type="RefSeq" id="WP_186858060.1">
    <property type="nucleotide sequence ID" value="NZ_JACOON010000004.1"/>
</dbReference>
<evidence type="ECO:0000256" key="1">
    <source>
        <dbReference type="SAM" id="Phobius"/>
    </source>
</evidence>
<keyword evidence="1" id="KW-0472">Membrane</keyword>
<reference evidence="2 3" key="1">
    <citation type="submission" date="2020-08" db="EMBL/GenBank/DDBJ databases">
        <title>Genome public.</title>
        <authorList>
            <person name="Liu C."/>
            <person name="Sun Q."/>
        </authorList>
    </citation>
    <scope>NUCLEOTIDE SEQUENCE [LARGE SCALE GENOMIC DNA]</scope>
    <source>
        <strain evidence="2 3">NSJ-35</strain>
    </source>
</reference>
<feature type="transmembrane region" description="Helical" evidence="1">
    <location>
        <begin position="37"/>
        <end position="64"/>
    </location>
</feature>
<feature type="transmembrane region" description="Helical" evidence="1">
    <location>
        <begin position="102"/>
        <end position="129"/>
    </location>
</feature>
<feature type="transmembrane region" description="Helical" evidence="1">
    <location>
        <begin position="76"/>
        <end position="96"/>
    </location>
</feature>
<proteinExistence type="predicted"/>
<keyword evidence="3" id="KW-1185">Reference proteome</keyword>
<protein>
    <recommendedName>
        <fullName evidence="4">Yip1 domain-containing protein</fullName>
    </recommendedName>
</protein>
<organism evidence="2 3">
    <name type="scientific">Christensenella tenuis</name>
    <dbReference type="NCBI Taxonomy" id="2763033"/>
    <lineage>
        <taxon>Bacteria</taxon>
        <taxon>Bacillati</taxon>
        <taxon>Bacillota</taxon>
        <taxon>Clostridia</taxon>
        <taxon>Christensenellales</taxon>
        <taxon>Christensenellaceae</taxon>
        <taxon>Christensenella</taxon>
    </lineage>
</organism>
<dbReference type="Proteomes" id="UP000606889">
    <property type="component" value="Unassembled WGS sequence"/>
</dbReference>
<name>A0ABR7EGP5_9FIRM</name>
<dbReference type="EMBL" id="JACOON010000004">
    <property type="protein sequence ID" value="MBC5648561.1"/>
    <property type="molecule type" value="Genomic_DNA"/>
</dbReference>
<comment type="caution">
    <text evidence="2">The sequence shown here is derived from an EMBL/GenBank/DDBJ whole genome shotgun (WGS) entry which is preliminary data.</text>
</comment>
<evidence type="ECO:0008006" key="4">
    <source>
        <dbReference type="Google" id="ProtNLM"/>
    </source>
</evidence>
<feature type="transmembrane region" description="Helical" evidence="1">
    <location>
        <begin position="141"/>
        <end position="158"/>
    </location>
</feature>
<gene>
    <name evidence="2" type="ORF">H8S18_09450</name>
</gene>
<evidence type="ECO:0000313" key="2">
    <source>
        <dbReference type="EMBL" id="MBC5648561.1"/>
    </source>
</evidence>
<keyword evidence="1" id="KW-0812">Transmembrane</keyword>
<accession>A0ABR7EGP5</accession>
<evidence type="ECO:0000313" key="3">
    <source>
        <dbReference type="Proteomes" id="UP000606889"/>
    </source>
</evidence>
<sequence>MEHSRARQIWWISLVATVVLVAVYMGFFLAMLDSYDIVLGMVSMLSAVAAACTAVIATISFIRYRKMRGIEKIKPICIALLAVWVTTPAFITLLPIPGTEHIAGAAGLLVLITLGIWIGVIALSILYLIRSRGKETAKYPIVICLLLVAAGILAVLITV</sequence>